<dbReference type="AlphaFoldDB" id="A0A6V8K101"/>
<gene>
    <name evidence="1" type="ORF">Phou_015340</name>
</gene>
<comment type="caution">
    <text evidence="1">The sequence shown here is derived from an EMBL/GenBank/DDBJ whole genome shotgun (WGS) entry which is preliminary data.</text>
</comment>
<dbReference type="Proteomes" id="UP000482800">
    <property type="component" value="Unassembled WGS sequence"/>
</dbReference>
<evidence type="ECO:0000313" key="1">
    <source>
        <dbReference type="EMBL" id="GFJ77354.1"/>
    </source>
</evidence>
<evidence type="ECO:0000313" key="2">
    <source>
        <dbReference type="Proteomes" id="UP000482800"/>
    </source>
</evidence>
<name>A0A6V8K101_9ACTN</name>
<reference evidence="1 2" key="2">
    <citation type="submission" date="2020-03" db="EMBL/GenBank/DDBJ databases">
        <authorList>
            <person name="Ichikawa N."/>
            <person name="Kimura A."/>
            <person name="Kitahashi Y."/>
            <person name="Uohara A."/>
        </authorList>
    </citation>
    <scope>NUCLEOTIDE SEQUENCE [LARGE SCALE GENOMIC DNA]</scope>
    <source>
        <strain evidence="1 2">NBRC 108639</strain>
    </source>
</reference>
<accession>A0A6V8K101</accession>
<keyword evidence="2" id="KW-1185">Reference proteome</keyword>
<sequence length="61" mass="6958">MLDGKNSRGSSFLSLLGRQIAEEVSRPGNRLLDVSLERPVYLDPQRPRLRNYVTIKDIFGL</sequence>
<proteinExistence type="predicted"/>
<dbReference type="EMBL" id="BLPF01000001">
    <property type="protein sequence ID" value="GFJ77354.1"/>
    <property type="molecule type" value="Genomic_DNA"/>
</dbReference>
<protein>
    <submittedName>
        <fullName evidence="1">Uncharacterized protein</fullName>
    </submittedName>
</protein>
<reference evidence="1 2" key="1">
    <citation type="submission" date="2020-03" db="EMBL/GenBank/DDBJ databases">
        <title>Whole genome shotgun sequence of Phytohabitans houttuyneae NBRC 108639.</title>
        <authorList>
            <person name="Komaki H."/>
            <person name="Tamura T."/>
        </authorList>
    </citation>
    <scope>NUCLEOTIDE SEQUENCE [LARGE SCALE GENOMIC DNA]</scope>
    <source>
        <strain evidence="1 2">NBRC 108639</strain>
    </source>
</reference>
<organism evidence="1 2">
    <name type="scientific">Phytohabitans houttuyneae</name>
    <dbReference type="NCBI Taxonomy" id="1076126"/>
    <lineage>
        <taxon>Bacteria</taxon>
        <taxon>Bacillati</taxon>
        <taxon>Actinomycetota</taxon>
        <taxon>Actinomycetes</taxon>
        <taxon>Micromonosporales</taxon>
        <taxon>Micromonosporaceae</taxon>
    </lineage>
</organism>